<organism evidence="1 2">
    <name type="scientific">Fragilariopsis cylindrus CCMP1102</name>
    <dbReference type="NCBI Taxonomy" id="635003"/>
    <lineage>
        <taxon>Eukaryota</taxon>
        <taxon>Sar</taxon>
        <taxon>Stramenopiles</taxon>
        <taxon>Ochrophyta</taxon>
        <taxon>Bacillariophyta</taxon>
        <taxon>Bacillariophyceae</taxon>
        <taxon>Bacillariophycidae</taxon>
        <taxon>Bacillariales</taxon>
        <taxon>Bacillariaceae</taxon>
        <taxon>Fragilariopsis</taxon>
    </lineage>
</organism>
<dbReference type="Pfam" id="PF10294">
    <property type="entry name" value="Methyltransf_16"/>
    <property type="match status" value="1"/>
</dbReference>
<dbReference type="Gene3D" id="3.40.50.150">
    <property type="entry name" value="Vaccinia Virus protein VP39"/>
    <property type="match status" value="1"/>
</dbReference>
<name>A0A1E7FKK6_9STRA</name>
<sequence>MLLKRQVFIEKGKNNVNIGWEREKVCKGSYFDFGEYKLSIRNSNGQKEDVIIEEDSKSISSRVWDCSVLTTKWFEQNVVSSSSLPSSSSVSSSGQNLMTVLRTKVDTLSNSNYSRRPIQVLELGGGTGLYSVFVLPKWEEQILLLWLPSVVDWQ</sequence>
<evidence type="ECO:0000313" key="1">
    <source>
        <dbReference type="EMBL" id="OEU18686.1"/>
    </source>
</evidence>
<dbReference type="Proteomes" id="UP000095751">
    <property type="component" value="Unassembled WGS sequence"/>
</dbReference>
<dbReference type="InterPro" id="IPR019410">
    <property type="entry name" value="Methyltransf_16"/>
</dbReference>
<gene>
    <name evidence="1" type="ORF">FRACYDRAFT_268403</name>
</gene>
<dbReference type="KEGG" id="fcy:FRACYDRAFT_268403"/>
<accession>A0A1E7FKK6</accession>
<protein>
    <submittedName>
        <fullName evidence="1">Uncharacterized protein</fullName>
    </submittedName>
</protein>
<dbReference type="InParanoid" id="A0A1E7FKK6"/>
<dbReference type="EMBL" id="KV784356">
    <property type="protein sequence ID" value="OEU18686.1"/>
    <property type="molecule type" value="Genomic_DNA"/>
</dbReference>
<dbReference type="InterPro" id="IPR029063">
    <property type="entry name" value="SAM-dependent_MTases_sf"/>
</dbReference>
<keyword evidence="2" id="KW-1185">Reference proteome</keyword>
<reference evidence="1 2" key="1">
    <citation type="submission" date="2016-09" db="EMBL/GenBank/DDBJ databases">
        <title>Extensive genetic diversity and differential bi-allelic expression allows diatom success in the polar Southern Ocean.</title>
        <authorList>
            <consortium name="DOE Joint Genome Institute"/>
            <person name="Mock T."/>
            <person name="Otillar R.P."/>
            <person name="Strauss J."/>
            <person name="Dupont C."/>
            <person name="Frickenhaus S."/>
            <person name="Maumus F."/>
            <person name="Mcmullan M."/>
            <person name="Sanges R."/>
            <person name="Schmutz J."/>
            <person name="Toseland A."/>
            <person name="Valas R."/>
            <person name="Veluchamy A."/>
            <person name="Ward B.J."/>
            <person name="Allen A."/>
            <person name="Barry K."/>
            <person name="Falciatore A."/>
            <person name="Ferrante M."/>
            <person name="Fortunato A.E."/>
            <person name="Gloeckner G."/>
            <person name="Gruber A."/>
            <person name="Hipkin R."/>
            <person name="Janech M."/>
            <person name="Kroth P."/>
            <person name="Leese F."/>
            <person name="Lindquist E."/>
            <person name="Lyon B.R."/>
            <person name="Martin J."/>
            <person name="Mayer C."/>
            <person name="Parker M."/>
            <person name="Quesneville H."/>
            <person name="Raymond J."/>
            <person name="Uhlig C."/>
            <person name="Valentin K.U."/>
            <person name="Worden A.Z."/>
            <person name="Armbrust E.V."/>
            <person name="Bowler C."/>
            <person name="Green B."/>
            <person name="Moulton V."/>
            <person name="Van Oosterhout C."/>
            <person name="Grigoriev I."/>
        </authorList>
    </citation>
    <scope>NUCLEOTIDE SEQUENCE [LARGE SCALE GENOMIC DNA]</scope>
    <source>
        <strain evidence="1 2">CCMP1102</strain>
    </source>
</reference>
<dbReference type="AlphaFoldDB" id="A0A1E7FKK6"/>
<evidence type="ECO:0000313" key="2">
    <source>
        <dbReference type="Proteomes" id="UP000095751"/>
    </source>
</evidence>
<proteinExistence type="predicted"/>